<feature type="transmembrane region" description="Helical" evidence="6">
    <location>
        <begin position="106"/>
        <end position="126"/>
    </location>
</feature>
<dbReference type="RefSeq" id="WP_071946534.1">
    <property type="nucleotide sequence ID" value="NZ_BAAAVX010000076.1"/>
</dbReference>
<sequence length="457" mass="46047">MPSTRSSTLTLVAAYLGLVLGLIDSNAVNLALPAISTDLGGGLTAAQWTVDAYNLTFAALLLGAGAFGDAVGRRRLLRLGVVVFVAASLCCALAPSLPVLLTGRAVQGLAAAVMLPQGLAIAAAAFPDAAGRARATAAWAIAAASSTALGPIVGGVLTQSAGWRSIFWLNVPVGVAALAMTYRYLLESSDPRHSRLDVGSQLLTAVGLATLTLALVQGRHLGVMPTSGLAVVALACLAGFVVRQRSIARPMIPPDLLRRRSTAVGLSATFAMTFGTYGLVLINSIAFQQQRGAGPLATALEFIPMPLTYLVLIPVVTVAARRTGPRIAITAGLMTLAGAQLLYGLAGPTAPIWLIEAALVLTGAGLAITTGPAVSLALAAIPSERTGLGSGLVNLSRLTGITVGTAALGSLFGSGGGVIAATVVGAAVQLIAALVSVRWGKPEDVPVSPAPKEACHA</sequence>
<dbReference type="CDD" id="cd17321">
    <property type="entry name" value="MFS_MMR_MDR_like"/>
    <property type="match status" value="1"/>
</dbReference>
<proteinExistence type="predicted"/>
<dbReference type="PANTHER" id="PTHR42718">
    <property type="entry name" value="MAJOR FACILITATOR SUPERFAMILY MULTIDRUG TRANSPORTER MFSC"/>
    <property type="match status" value="1"/>
</dbReference>
<dbReference type="PROSITE" id="PS50850">
    <property type="entry name" value="MFS"/>
    <property type="match status" value="1"/>
</dbReference>
<dbReference type="SUPFAM" id="SSF103473">
    <property type="entry name" value="MFS general substrate transporter"/>
    <property type="match status" value="1"/>
</dbReference>
<dbReference type="Pfam" id="PF07690">
    <property type="entry name" value="MFS_1"/>
    <property type="match status" value="1"/>
</dbReference>
<reference evidence="8 9" key="1">
    <citation type="submission" date="2021-07" db="EMBL/GenBank/DDBJ databases">
        <title>Whole genome sequencing of non-tuberculosis mycobacteria type-strains.</title>
        <authorList>
            <person name="Igarashi Y."/>
            <person name="Osugi A."/>
            <person name="Mitarai S."/>
        </authorList>
    </citation>
    <scope>NUCLEOTIDE SEQUENCE [LARGE SCALE GENOMIC DNA]</scope>
    <source>
        <strain evidence="8 9">JCM 16370</strain>
    </source>
</reference>
<evidence type="ECO:0000256" key="4">
    <source>
        <dbReference type="ARBA" id="ARBA00022989"/>
    </source>
</evidence>
<feature type="transmembrane region" description="Helical" evidence="6">
    <location>
        <begin position="138"/>
        <end position="160"/>
    </location>
</feature>
<keyword evidence="5 6" id="KW-0472">Membrane</keyword>
<feature type="transmembrane region" description="Helical" evidence="6">
    <location>
        <begin position="418"/>
        <end position="437"/>
    </location>
</feature>
<feature type="transmembrane region" description="Helical" evidence="6">
    <location>
        <begin position="392"/>
        <end position="412"/>
    </location>
</feature>
<gene>
    <name evidence="8" type="ORF">K0O64_09550</name>
</gene>
<evidence type="ECO:0000313" key="8">
    <source>
        <dbReference type="EMBL" id="QYL18707.1"/>
    </source>
</evidence>
<keyword evidence="2" id="KW-0813">Transport</keyword>
<keyword evidence="3 6" id="KW-0812">Transmembrane</keyword>
<comment type="subcellular location">
    <subcellularLocation>
        <location evidence="1">Cell membrane</location>
        <topology evidence="1">Multi-pass membrane protein</topology>
    </subcellularLocation>
</comment>
<organism evidence="8 9">
    <name type="scientific">Mycolicibacterium pallens</name>
    <dbReference type="NCBI Taxonomy" id="370524"/>
    <lineage>
        <taxon>Bacteria</taxon>
        <taxon>Bacillati</taxon>
        <taxon>Actinomycetota</taxon>
        <taxon>Actinomycetes</taxon>
        <taxon>Mycobacteriales</taxon>
        <taxon>Mycobacteriaceae</taxon>
        <taxon>Mycolicibacterium</taxon>
    </lineage>
</organism>
<feature type="transmembrane region" description="Helical" evidence="6">
    <location>
        <begin position="198"/>
        <end position="216"/>
    </location>
</feature>
<evidence type="ECO:0000313" key="9">
    <source>
        <dbReference type="Proteomes" id="UP000825367"/>
    </source>
</evidence>
<evidence type="ECO:0000259" key="7">
    <source>
        <dbReference type="PROSITE" id="PS50850"/>
    </source>
</evidence>
<keyword evidence="9" id="KW-1185">Reference proteome</keyword>
<dbReference type="InterPro" id="IPR020846">
    <property type="entry name" value="MFS_dom"/>
</dbReference>
<evidence type="ECO:0000256" key="6">
    <source>
        <dbReference type="SAM" id="Phobius"/>
    </source>
</evidence>
<name>A0ABX8VLN7_9MYCO</name>
<accession>A0ABX8VLN7</accession>
<dbReference type="InterPro" id="IPR011701">
    <property type="entry name" value="MFS"/>
</dbReference>
<feature type="transmembrane region" description="Helical" evidence="6">
    <location>
        <begin position="79"/>
        <end position="100"/>
    </location>
</feature>
<feature type="transmembrane region" description="Helical" evidence="6">
    <location>
        <begin position="222"/>
        <end position="242"/>
    </location>
</feature>
<feature type="transmembrane region" description="Helical" evidence="6">
    <location>
        <begin position="327"/>
        <end position="346"/>
    </location>
</feature>
<protein>
    <submittedName>
        <fullName evidence="8">MFS transporter</fullName>
    </submittedName>
</protein>
<dbReference type="InterPro" id="IPR036259">
    <property type="entry name" value="MFS_trans_sf"/>
</dbReference>
<dbReference type="Gene3D" id="1.20.1720.10">
    <property type="entry name" value="Multidrug resistance protein D"/>
    <property type="match status" value="1"/>
</dbReference>
<evidence type="ECO:0000256" key="3">
    <source>
        <dbReference type="ARBA" id="ARBA00022692"/>
    </source>
</evidence>
<evidence type="ECO:0000256" key="5">
    <source>
        <dbReference type="ARBA" id="ARBA00023136"/>
    </source>
</evidence>
<dbReference type="Gene3D" id="1.20.1250.20">
    <property type="entry name" value="MFS general substrate transporter like domains"/>
    <property type="match status" value="1"/>
</dbReference>
<evidence type="ECO:0000256" key="2">
    <source>
        <dbReference type="ARBA" id="ARBA00022448"/>
    </source>
</evidence>
<dbReference type="EMBL" id="CP080333">
    <property type="protein sequence ID" value="QYL18707.1"/>
    <property type="molecule type" value="Genomic_DNA"/>
</dbReference>
<feature type="transmembrane region" description="Helical" evidence="6">
    <location>
        <begin position="52"/>
        <end position="72"/>
    </location>
</feature>
<feature type="transmembrane region" description="Helical" evidence="6">
    <location>
        <begin position="352"/>
        <end position="380"/>
    </location>
</feature>
<feature type="transmembrane region" description="Helical" evidence="6">
    <location>
        <begin position="302"/>
        <end position="320"/>
    </location>
</feature>
<keyword evidence="4 6" id="KW-1133">Transmembrane helix</keyword>
<feature type="domain" description="Major facilitator superfamily (MFS) profile" evidence="7">
    <location>
        <begin position="10"/>
        <end position="444"/>
    </location>
</feature>
<feature type="transmembrane region" description="Helical" evidence="6">
    <location>
        <begin position="263"/>
        <end position="282"/>
    </location>
</feature>
<dbReference type="Proteomes" id="UP000825367">
    <property type="component" value="Chromosome"/>
</dbReference>
<feature type="transmembrane region" description="Helical" evidence="6">
    <location>
        <begin position="166"/>
        <end position="186"/>
    </location>
</feature>
<evidence type="ECO:0000256" key="1">
    <source>
        <dbReference type="ARBA" id="ARBA00004651"/>
    </source>
</evidence>
<dbReference type="PANTHER" id="PTHR42718:SF9">
    <property type="entry name" value="MAJOR FACILITATOR SUPERFAMILY MULTIDRUG TRANSPORTER MFSC"/>
    <property type="match status" value="1"/>
</dbReference>